<dbReference type="Gene3D" id="3.30.66.10">
    <property type="entry name" value="DNA topoisomerase I domain"/>
    <property type="match status" value="1"/>
</dbReference>
<proteinExistence type="inferred from homology"/>
<accession>A0A845APM0</accession>
<organism evidence="9 10">
    <name type="scientific">Parerythrobacter jejuensis</name>
    <dbReference type="NCBI Taxonomy" id="795812"/>
    <lineage>
        <taxon>Bacteria</taxon>
        <taxon>Pseudomonadati</taxon>
        <taxon>Pseudomonadota</taxon>
        <taxon>Alphaproteobacteria</taxon>
        <taxon>Sphingomonadales</taxon>
        <taxon>Erythrobacteraceae</taxon>
        <taxon>Parerythrobacter</taxon>
    </lineage>
</organism>
<keyword evidence="4" id="KW-0799">Topoisomerase</keyword>
<evidence type="ECO:0000256" key="1">
    <source>
        <dbReference type="ARBA" id="ARBA00000213"/>
    </source>
</evidence>
<dbReference type="EMBL" id="WTYE01000001">
    <property type="protein sequence ID" value="MXP32792.1"/>
    <property type="molecule type" value="Genomic_DNA"/>
</dbReference>
<evidence type="ECO:0000256" key="4">
    <source>
        <dbReference type="ARBA" id="ARBA00023029"/>
    </source>
</evidence>
<comment type="similarity">
    <text evidence="2">Belongs to the type IB topoisomerase family.</text>
</comment>
<keyword evidence="5" id="KW-0238">DNA-binding</keyword>
<comment type="caution">
    <text evidence="9">The sequence shown here is derived from an EMBL/GenBank/DDBJ whole genome shotgun (WGS) entry which is preliminary data.</text>
</comment>
<dbReference type="SUPFAM" id="SSF55869">
    <property type="entry name" value="DNA topoisomerase I domain"/>
    <property type="match status" value="1"/>
</dbReference>
<dbReference type="InterPro" id="IPR011010">
    <property type="entry name" value="DNA_brk_join_enz"/>
</dbReference>
<comment type="catalytic activity">
    <reaction evidence="1">
        <text>ATP-independent breakage of single-stranded DNA, followed by passage and rejoining.</text>
        <dbReference type="EC" id="5.6.2.1"/>
    </reaction>
</comment>
<dbReference type="InterPro" id="IPR035447">
    <property type="entry name" value="DNA_topo_I_N_sf"/>
</dbReference>
<gene>
    <name evidence="9" type="ORF">GRI94_13255</name>
</gene>
<evidence type="ECO:0000313" key="10">
    <source>
        <dbReference type="Proteomes" id="UP000446786"/>
    </source>
</evidence>
<protein>
    <recommendedName>
        <fullName evidence="3">DNA topoisomerase</fullName>
        <ecNumber evidence="3">5.6.2.1</ecNumber>
    </recommendedName>
</protein>
<evidence type="ECO:0000256" key="3">
    <source>
        <dbReference type="ARBA" id="ARBA00012891"/>
    </source>
</evidence>
<name>A0A845APM0_9SPHN</name>
<dbReference type="InterPro" id="IPR049331">
    <property type="entry name" value="Top1B_N_bact"/>
</dbReference>
<dbReference type="EC" id="5.6.2.1" evidence="3"/>
<feature type="domain" description="DNA topoisomerase IB N-terminal" evidence="8">
    <location>
        <begin position="26"/>
        <end position="74"/>
    </location>
</feature>
<dbReference type="SUPFAM" id="SSF56349">
    <property type="entry name" value="DNA breaking-rejoining enzymes"/>
    <property type="match status" value="1"/>
</dbReference>
<dbReference type="InterPro" id="IPR001631">
    <property type="entry name" value="TopoI"/>
</dbReference>
<dbReference type="RefSeq" id="WP_160780099.1">
    <property type="nucleotide sequence ID" value="NZ_BAAAZF010000001.1"/>
</dbReference>
<dbReference type="GO" id="GO:0003677">
    <property type="term" value="F:DNA binding"/>
    <property type="evidence" value="ECO:0007669"/>
    <property type="project" value="UniProtKB-KW"/>
</dbReference>
<dbReference type="Gene3D" id="3.90.15.10">
    <property type="entry name" value="Topoisomerase I, Chain A, domain 3"/>
    <property type="match status" value="1"/>
</dbReference>
<keyword evidence="6 9" id="KW-0413">Isomerase</keyword>
<dbReference type="AlphaFoldDB" id="A0A845APM0"/>
<evidence type="ECO:0000259" key="7">
    <source>
        <dbReference type="Pfam" id="PF01028"/>
    </source>
</evidence>
<dbReference type="InterPro" id="IPR014711">
    <property type="entry name" value="TopoI_cat_a-hlx-sub_euk"/>
</dbReference>
<dbReference type="PROSITE" id="PS52038">
    <property type="entry name" value="TOPO_IB_2"/>
    <property type="match status" value="1"/>
</dbReference>
<dbReference type="Gene3D" id="1.10.132.120">
    <property type="match status" value="1"/>
</dbReference>
<evidence type="ECO:0000259" key="8">
    <source>
        <dbReference type="Pfam" id="PF21338"/>
    </source>
</evidence>
<evidence type="ECO:0000313" key="9">
    <source>
        <dbReference type="EMBL" id="MXP32792.1"/>
    </source>
</evidence>
<sequence length="340" mass="38001">MASGSSELIFVDDNLPGISRKGAGRGFAYYDPAGRLIKDREEKARLNAIALPPAYVDAWFCPAPNGHILATGYDDKGRKQYRYHPEFRTMREGEKFDQCLAFGEFLPLIRQRVERDIVGEEPTRSRILAAVVRLLDMGHLRIGNEAYKKRNQSYGASTLRDRHAEIDGSTVTVEFTGKGGKDRSVTLVDEELARAVEDARDVPGKHLFQYYDGGGQRQRLDSSDVNGYLRDAMGEDFSAKNFRTWHASVLAYTMLADSTDRPTISAVLEEVSDKLGNTPAVARNSYIHPAVIDILSRDGGWEEWRAALDLPRATKYLTRHERGLISLLQQAPPAQELLAA</sequence>
<dbReference type="GO" id="GO:0003917">
    <property type="term" value="F:DNA topoisomerase type I (single strand cut, ATP-independent) activity"/>
    <property type="evidence" value="ECO:0007669"/>
    <property type="project" value="UniProtKB-EC"/>
</dbReference>
<keyword evidence="10" id="KW-1185">Reference proteome</keyword>
<dbReference type="Pfam" id="PF21338">
    <property type="entry name" value="Top1B_N_bact"/>
    <property type="match status" value="1"/>
</dbReference>
<dbReference type="InterPro" id="IPR013500">
    <property type="entry name" value="TopoI_cat_euk"/>
</dbReference>
<dbReference type="PRINTS" id="PR00416">
    <property type="entry name" value="EUTPISMRASEI"/>
</dbReference>
<dbReference type="Proteomes" id="UP000446786">
    <property type="component" value="Unassembled WGS sequence"/>
</dbReference>
<dbReference type="GO" id="GO:0006265">
    <property type="term" value="P:DNA topological change"/>
    <property type="evidence" value="ECO:0007669"/>
    <property type="project" value="InterPro"/>
</dbReference>
<reference evidence="9 10" key="1">
    <citation type="submission" date="2019-12" db="EMBL/GenBank/DDBJ databases">
        <title>Genomic-based taxomic classification of the family Erythrobacteraceae.</title>
        <authorList>
            <person name="Xu L."/>
        </authorList>
    </citation>
    <scope>NUCLEOTIDE SEQUENCE [LARGE SCALE GENOMIC DNA]</scope>
    <source>
        <strain evidence="9 10">JCM 16677</strain>
    </source>
</reference>
<feature type="domain" description="DNA topoisomerase I catalytic core eukaryotic-type" evidence="7">
    <location>
        <begin position="86"/>
        <end position="263"/>
    </location>
</feature>
<evidence type="ECO:0000256" key="2">
    <source>
        <dbReference type="ARBA" id="ARBA00006645"/>
    </source>
</evidence>
<evidence type="ECO:0000256" key="5">
    <source>
        <dbReference type="ARBA" id="ARBA00023125"/>
    </source>
</evidence>
<dbReference type="Pfam" id="PF01028">
    <property type="entry name" value="Topoisom_I"/>
    <property type="match status" value="1"/>
</dbReference>
<dbReference type="OrthoDB" id="9778962at2"/>
<evidence type="ECO:0000256" key="6">
    <source>
        <dbReference type="ARBA" id="ARBA00023235"/>
    </source>
</evidence>